<accession>A0A6A4GJF3</accession>
<dbReference type="Gene3D" id="3.80.10.10">
    <property type="entry name" value="Ribonuclease Inhibitor"/>
    <property type="match status" value="1"/>
</dbReference>
<feature type="region of interest" description="Disordered" evidence="1">
    <location>
        <begin position="1"/>
        <end position="25"/>
    </location>
</feature>
<evidence type="ECO:0000313" key="2">
    <source>
        <dbReference type="EMBL" id="KAE9385517.1"/>
    </source>
</evidence>
<evidence type="ECO:0000313" key="3">
    <source>
        <dbReference type="Proteomes" id="UP000799118"/>
    </source>
</evidence>
<dbReference type="InterPro" id="IPR032675">
    <property type="entry name" value="LRR_dom_sf"/>
</dbReference>
<evidence type="ECO:0000256" key="1">
    <source>
        <dbReference type="SAM" id="MobiDB-lite"/>
    </source>
</evidence>
<dbReference type="Proteomes" id="UP000799118">
    <property type="component" value="Unassembled WGS sequence"/>
</dbReference>
<keyword evidence="3" id="KW-1185">Reference proteome</keyword>
<evidence type="ECO:0008006" key="4">
    <source>
        <dbReference type="Google" id="ProtNLM"/>
    </source>
</evidence>
<organism evidence="2 3">
    <name type="scientific">Gymnopus androsaceus JB14</name>
    <dbReference type="NCBI Taxonomy" id="1447944"/>
    <lineage>
        <taxon>Eukaryota</taxon>
        <taxon>Fungi</taxon>
        <taxon>Dikarya</taxon>
        <taxon>Basidiomycota</taxon>
        <taxon>Agaricomycotina</taxon>
        <taxon>Agaricomycetes</taxon>
        <taxon>Agaricomycetidae</taxon>
        <taxon>Agaricales</taxon>
        <taxon>Marasmiineae</taxon>
        <taxon>Omphalotaceae</taxon>
        <taxon>Gymnopus</taxon>
    </lineage>
</organism>
<dbReference type="SUPFAM" id="SSF52047">
    <property type="entry name" value="RNI-like"/>
    <property type="match status" value="1"/>
</dbReference>
<reference evidence="2" key="1">
    <citation type="journal article" date="2019" name="Environ. Microbiol.">
        <title>Fungal ecological strategies reflected in gene transcription - a case study of two litter decomposers.</title>
        <authorList>
            <person name="Barbi F."/>
            <person name="Kohler A."/>
            <person name="Barry K."/>
            <person name="Baskaran P."/>
            <person name="Daum C."/>
            <person name="Fauchery L."/>
            <person name="Ihrmark K."/>
            <person name="Kuo A."/>
            <person name="LaButti K."/>
            <person name="Lipzen A."/>
            <person name="Morin E."/>
            <person name="Grigoriev I.V."/>
            <person name="Henrissat B."/>
            <person name="Lindahl B."/>
            <person name="Martin F."/>
        </authorList>
    </citation>
    <scope>NUCLEOTIDE SEQUENCE</scope>
    <source>
        <strain evidence="2">JB14</strain>
    </source>
</reference>
<dbReference type="OrthoDB" id="3365698at2759"/>
<dbReference type="AlphaFoldDB" id="A0A6A4GJF3"/>
<feature type="compositionally biased region" description="Polar residues" evidence="1">
    <location>
        <begin position="9"/>
        <end position="21"/>
    </location>
</feature>
<proteinExistence type="predicted"/>
<gene>
    <name evidence="2" type="ORF">BT96DRAFT_928755</name>
</gene>
<sequence>MSDVEKLWLTSQSTPSPSPADQSDLDLEEDFSRAFSLSRSNLIPNSAVERSQLRTLIEETRRNLQKFELQDAQRVQLAKILELQESLLSPIRTLPPEIMSEIFEFVIFELDTPERNTVEPGVIRACVRGSIYPLTWVSSWWREIIVSQPSFWSCLLVELAEPVLDIIPILGMCLARSGAAPLRLGLLPGKIELTPGLCSVLDDLARHADRWKEFVFWGDLPSLDYILKQARNFTEFSILDALAIFVNDISANSPGILGDSFIHSPRLRNLRISHLCATDTIELTHLSTLRITLYRGSAFAVLLEKCPTLETLTVHRISKAFGDEATSILIPCVRHTQLRTLELIINKDLVVDAWQSVQLPNLINIQIRGINKGSFCDVAKQRFDELKVMLSYSQCVLDRVQLLGDIDLDSDIVASLFRGIRVRSESNSRFVGDHPYNPTTTKSGSS</sequence>
<dbReference type="EMBL" id="ML769975">
    <property type="protein sequence ID" value="KAE9385517.1"/>
    <property type="molecule type" value="Genomic_DNA"/>
</dbReference>
<protein>
    <recommendedName>
        <fullName evidence="4">F-box domain-containing protein</fullName>
    </recommendedName>
</protein>
<name>A0A6A4GJF3_9AGAR</name>